<accession>A0A4S2H4F4</accession>
<dbReference type="Proteomes" id="UP000308054">
    <property type="component" value="Unassembled WGS sequence"/>
</dbReference>
<sequence>MYELFPKMIIAIVVYAVVALGTGLTAGSETFTGNMHEFRAGNCAGMETAPEGAVECTQGVLYSTIFTIPTAGTDWPLTLSDLLITLGLVMLFLEMLKAPGTGNATVFNNLLSTGVFIIAILLFVLQPLFATSTFFIIMLMTLLDTAAGWFITVIASRRDLAVGGEA</sequence>
<dbReference type="RefSeq" id="WP_135994994.1">
    <property type="nucleotide sequence ID" value="NZ_CP071057.1"/>
</dbReference>
<keyword evidence="3" id="KW-1185">Reference proteome</keyword>
<protein>
    <submittedName>
        <fullName evidence="2">Uncharacterized protein</fullName>
    </submittedName>
</protein>
<dbReference type="AlphaFoldDB" id="A0A4S2H4F4"/>
<dbReference type="EMBL" id="SRXW01000001">
    <property type="protein sequence ID" value="TGY90496.1"/>
    <property type="molecule type" value="Genomic_DNA"/>
</dbReference>
<comment type="caution">
    <text evidence="2">The sequence shown here is derived from an EMBL/GenBank/DDBJ whole genome shotgun (WGS) entry which is preliminary data.</text>
</comment>
<reference evidence="2 3" key="1">
    <citation type="journal article" date="2017" name="Int. J. Syst. Evol. Microbiol.">
        <title>Marinicauda algicola sp. nov., isolated from a marine red alga Rhodosorus marinus.</title>
        <authorList>
            <person name="Jeong S.E."/>
            <person name="Jeon S.H."/>
            <person name="Chun B.H."/>
            <person name="Kim D.W."/>
            <person name="Jeon C.O."/>
        </authorList>
    </citation>
    <scope>NUCLEOTIDE SEQUENCE [LARGE SCALE GENOMIC DNA]</scope>
    <source>
        <strain evidence="2 3">JCM 31718</strain>
    </source>
</reference>
<dbReference type="OrthoDB" id="9811032at2"/>
<organism evidence="2 3">
    <name type="scientific">Marinicauda algicola</name>
    <dbReference type="NCBI Taxonomy" id="2029849"/>
    <lineage>
        <taxon>Bacteria</taxon>
        <taxon>Pseudomonadati</taxon>
        <taxon>Pseudomonadota</taxon>
        <taxon>Alphaproteobacteria</taxon>
        <taxon>Maricaulales</taxon>
        <taxon>Maricaulaceae</taxon>
        <taxon>Marinicauda</taxon>
    </lineage>
</organism>
<keyword evidence="1" id="KW-0812">Transmembrane</keyword>
<feature type="transmembrane region" description="Helical" evidence="1">
    <location>
        <begin position="105"/>
        <end position="128"/>
    </location>
</feature>
<proteinExistence type="predicted"/>
<name>A0A4S2H4F4_9PROT</name>
<keyword evidence="1" id="KW-0472">Membrane</keyword>
<evidence type="ECO:0000313" key="3">
    <source>
        <dbReference type="Proteomes" id="UP000308054"/>
    </source>
</evidence>
<keyword evidence="1" id="KW-1133">Transmembrane helix</keyword>
<evidence type="ECO:0000256" key="1">
    <source>
        <dbReference type="SAM" id="Phobius"/>
    </source>
</evidence>
<feature type="transmembrane region" description="Helical" evidence="1">
    <location>
        <begin position="75"/>
        <end position="93"/>
    </location>
</feature>
<evidence type="ECO:0000313" key="2">
    <source>
        <dbReference type="EMBL" id="TGY90496.1"/>
    </source>
</evidence>
<gene>
    <name evidence="2" type="ORF">E5163_05085</name>
</gene>
<feature type="transmembrane region" description="Helical" evidence="1">
    <location>
        <begin position="134"/>
        <end position="155"/>
    </location>
</feature>